<accession>A0ABP7CDU3</accession>
<name>A0ABP7CDU3_9PSEU</name>
<keyword evidence="2" id="KW-1185">Reference proteome</keyword>
<dbReference type="Proteomes" id="UP001500711">
    <property type="component" value="Unassembled WGS sequence"/>
</dbReference>
<proteinExistence type="predicted"/>
<sequence length="471" mass="54674">MYDGFVAGDQTKYGDYSLIYYYPEDEIKKDECETFTEQWRKEDERNRIDIKRFRFDGKLNPVYMREKNRFVLTGTPMELPPNGKRIYETTVSRTHSASVSYSVRMTQGMTMGAIKGEMEAKFEAKYEFSVTSVTKETKEQTNPSAQYTRVYNSGIYRDVVAMQQQPWRAKWYEYGSFIYAGNDHGAFARWYKVRKQGCYRTAVFDTIIMPKNTEVRLIGEYISTGAQDTAKTKCPNQAMGEDPWAYEKTTMELVDDEEYPFPEEFTVFTQKKSLKPVGGDKVPVCLVLSGRVNDETGELYREVLEPADFKGLWVLEDEIADSDGKPKPLPGWGAGTVVSLQSAADSTWAVKLNEGNEVTMVKVADAVDPAAKWKLETREDGVWTFRNISKPDRCLDFDWPVVKHWECTESWMDQRFHLLLHQDRTFYIQERTNPKQLMNVRDNPITEKSWPFMGDVKEEDTYRWLLVEHSA</sequence>
<evidence type="ECO:0000313" key="1">
    <source>
        <dbReference type="EMBL" id="GAA3684017.1"/>
    </source>
</evidence>
<protein>
    <submittedName>
        <fullName evidence="1">Uncharacterized protein</fullName>
    </submittedName>
</protein>
<gene>
    <name evidence="1" type="ORF">GCM10022267_83560</name>
</gene>
<organism evidence="1 2">
    <name type="scientific">Lentzea roselyniae</name>
    <dbReference type="NCBI Taxonomy" id="531940"/>
    <lineage>
        <taxon>Bacteria</taxon>
        <taxon>Bacillati</taxon>
        <taxon>Actinomycetota</taxon>
        <taxon>Actinomycetes</taxon>
        <taxon>Pseudonocardiales</taxon>
        <taxon>Pseudonocardiaceae</taxon>
        <taxon>Lentzea</taxon>
    </lineage>
</organism>
<dbReference type="InterPro" id="IPR035992">
    <property type="entry name" value="Ricin_B-like_lectins"/>
</dbReference>
<comment type="caution">
    <text evidence="1">The sequence shown here is derived from an EMBL/GenBank/DDBJ whole genome shotgun (WGS) entry which is preliminary data.</text>
</comment>
<dbReference type="SUPFAM" id="SSF50370">
    <property type="entry name" value="Ricin B-like lectins"/>
    <property type="match status" value="1"/>
</dbReference>
<dbReference type="Gene3D" id="2.80.10.50">
    <property type="match status" value="1"/>
</dbReference>
<reference evidence="2" key="1">
    <citation type="journal article" date="2019" name="Int. J. Syst. Evol. Microbiol.">
        <title>The Global Catalogue of Microorganisms (GCM) 10K type strain sequencing project: providing services to taxonomists for standard genome sequencing and annotation.</title>
        <authorList>
            <consortium name="The Broad Institute Genomics Platform"/>
            <consortium name="The Broad Institute Genome Sequencing Center for Infectious Disease"/>
            <person name="Wu L."/>
            <person name="Ma J."/>
        </authorList>
    </citation>
    <scope>NUCLEOTIDE SEQUENCE [LARGE SCALE GENOMIC DNA]</scope>
    <source>
        <strain evidence="2">JCM 17494</strain>
    </source>
</reference>
<evidence type="ECO:0000313" key="2">
    <source>
        <dbReference type="Proteomes" id="UP001500711"/>
    </source>
</evidence>
<dbReference type="EMBL" id="BAABBE010000045">
    <property type="protein sequence ID" value="GAA3684017.1"/>
    <property type="molecule type" value="Genomic_DNA"/>
</dbReference>